<dbReference type="InterPro" id="IPR051063">
    <property type="entry name" value="PDI"/>
</dbReference>
<keyword evidence="6" id="KW-1015">Disulfide bond</keyword>
<evidence type="ECO:0000313" key="12">
    <source>
        <dbReference type="EMBL" id="EME47840.1"/>
    </source>
</evidence>
<evidence type="ECO:0000256" key="3">
    <source>
        <dbReference type="ARBA" id="ARBA00012723"/>
    </source>
</evidence>
<evidence type="ECO:0000256" key="6">
    <source>
        <dbReference type="ARBA" id="ARBA00023157"/>
    </source>
</evidence>
<dbReference type="InterPro" id="IPR017937">
    <property type="entry name" value="Thioredoxin_CS"/>
</dbReference>
<dbReference type="PROSITE" id="PS00194">
    <property type="entry name" value="THIOREDOXIN_1"/>
    <property type="match status" value="2"/>
</dbReference>
<feature type="chain" id="PRO_5004109214" description="protein disulfide-isomerase" evidence="10">
    <location>
        <begin position="21"/>
        <end position="364"/>
    </location>
</feature>
<dbReference type="Gene3D" id="3.40.30.10">
    <property type="entry name" value="Glutaredoxin"/>
    <property type="match status" value="2"/>
</dbReference>
<reference evidence="12 13" key="2">
    <citation type="journal article" date="2012" name="PLoS Pathog.">
        <title>Diverse lifestyles and strategies of plant pathogenesis encoded in the genomes of eighteen Dothideomycetes fungi.</title>
        <authorList>
            <person name="Ohm R.A."/>
            <person name="Feau N."/>
            <person name="Henrissat B."/>
            <person name="Schoch C.L."/>
            <person name="Horwitz B.A."/>
            <person name="Barry K.W."/>
            <person name="Condon B.J."/>
            <person name="Copeland A.C."/>
            <person name="Dhillon B."/>
            <person name="Glaser F."/>
            <person name="Hesse C.N."/>
            <person name="Kosti I."/>
            <person name="LaButti K."/>
            <person name="Lindquist E.A."/>
            <person name="Lucas S."/>
            <person name="Salamov A.A."/>
            <person name="Bradshaw R.E."/>
            <person name="Ciuffetti L."/>
            <person name="Hamelin R.C."/>
            <person name="Kema G.H.J."/>
            <person name="Lawrence C."/>
            <person name="Scott J.A."/>
            <person name="Spatafora J.W."/>
            <person name="Turgeon B.G."/>
            <person name="de Wit P.J.G.M."/>
            <person name="Zhong S."/>
            <person name="Goodwin S.B."/>
            <person name="Grigoriev I.V."/>
        </authorList>
    </citation>
    <scope>NUCLEOTIDE SEQUENCE [LARGE SCALE GENOMIC DNA]</scope>
    <source>
        <strain evidence="13">NZE10 / CBS 128990</strain>
    </source>
</reference>
<proteinExistence type="inferred from homology"/>
<evidence type="ECO:0000256" key="7">
    <source>
        <dbReference type="ARBA" id="ARBA00023235"/>
    </source>
</evidence>
<dbReference type="STRING" id="675120.N1PZL5"/>
<dbReference type="SUPFAM" id="SSF47933">
    <property type="entry name" value="ERP29 C domain-like"/>
    <property type="match status" value="1"/>
</dbReference>
<keyword evidence="8" id="KW-0676">Redox-active center</keyword>
<dbReference type="EC" id="5.3.4.1" evidence="3"/>
<gene>
    <name evidence="12" type="ORF">DOTSEDRAFT_69688</name>
</gene>
<keyword evidence="4 10" id="KW-0732">Signal</keyword>
<dbReference type="InterPro" id="IPR011679">
    <property type="entry name" value="ERp29_C"/>
</dbReference>
<dbReference type="NCBIfam" id="TIGR01126">
    <property type="entry name" value="pdi_dom"/>
    <property type="match status" value="2"/>
</dbReference>
<dbReference type="Gene3D" id="1.20.1150.12">
    <property type="entry name" value="Endoplasmic reticulum resident protein 29, C-terminal domain"/>
    <property type="match status" value="1"/>
</dbReference>
<keyword evidence="7" id="KW-0413">Isomerase</keyword>
<feature type="signal peptide" evidence="10">
    <location>
        <begin position="1"/>
        <end position="20"/>
    </location>
</feature>
<evidence type="ECO:0000313" key="13">
    <source>
        <dbReference type="Proteomes" id="UP000016933"/>
    </source>
</evidence>
<dbReference type="PANTHER" id="PTHR45672">
    <property type="entry name" value="PROTEIN DISULFIDE-ISOMERASE C17H9.14C-RELATED"/>
    <property type="match status" value="1"/>
</dbReference>
<evidence type="ECO:0000256" key="8">
    <source>
        <dbReference type="ARBA" id="ARBA00023284"/>
    </source>
</evidence>
<dbReference type="GO" id="GO:0003756">
    <property type="term" value="F:protein disulfide isomerase activity"/>
    <property type="evidence" value="ECO:0007669"/>
    <property type="project" value="UniProtKB-EC"/>
</dbReference>
<dbReference type="InterPro" id="IPR036356">
    <property type="entry name" value="ERp29_C_sf"/>
</dbReference>
<accession>N1PZL5</accession>
<keyword evidence="5" id="KW-0677">Repeat</keyword>
<evidence type="ECO:0000256" key="2">
    <source>
        <dbReference type="ARBA" id="ARBA00006347"/>
    </source>
</evidence>
<dbReference type="SUPFAM" id="SSF52833">
    <property type="entry name" value="Thioredoxin-like"/>
    <property type="match status" value="2"/>
</dbReference>
<dbReference type="InterPro" id="IPR036249">
    <property type="entry name" value="Thioredoxin-like_sf"/>
</dbReference>
<dbReference type="PROSITE" id="PS51352">
    <property type="entry name" value="THIOREDOXIN_2"/>
    <property type="match status" value="2"/>
</dbReference>
<comment type="similarity">
    <text evidence="2 9">Belongs to the protein disulfide isomerase family.</text>
</comment>
<dbReference type="InterPro" id="IPR005788">
    <property type="entry name" value="PDI_thioredoxin-like_dom"/>
</dbReference>
<dbReference type="PRINTS" id="PR00421">
    <property type="entry name" value="THIOREDOXIN"/>
</dbReference>
<dbReference type="InterPro" id="IPR013766">
    <property type="entry name" value="Thioredoxin_domain"/>
</dbReference>
<evidence type="ECO:0000259" key="11">
    <source>
        <dbReference type="PROSITE" id="PS51352"/>
    </source>
</evidence>
<dbReference type="CDD" id="cd00238">
    <property type="entry name" value="ERp29c"/>
    <property type="match status" value="1"/>
</dbReference>
<feature type="domain" description="Thioredoxin" evidence="11">
    <location>
        <begin position="133"/>
        <end position="251"/>
    </location>
</feature>
<organism evidence="12 13">
    <name type="scientific">Dothistroma septosporum (strain NZE10 / CBS 128990)</name>
    <name type="common">Red band needle blight fungus</name>
    <name type="synonym">Mycosphaerella pini</name>
    <dbReference type="NCBI Taxonomy" id="675120"/>
    <lineage>
        <taxon>Eukaryota</taxon>
        <taxon>Fungi</taxon>
        <taxon>Dikarya</taxon>
        <taxon>Ascomycota</taxon>
        <taxon>Pezizomycotina</taxon>
        <taxon>Dothideomycetes</taxon>
        <taxon>Dothideomycetidae</taxon>
        <taxon>Mycosphaerellales</taxon>
        <taxon>Mycosphaerellaceae</taxon>
        <taxon>Dothistroma</taxon>
    </lineage>
</organism>
<comment type="catalytic activity">
    <reaction evidence="1">
        <text>Catalyzes the rearrangement of -S-S- bonds in proteins.</text>
        <dbReference type="EC" id="5.3.4.1"/>
    </reaction>
</comment>
<evidence type="ECO:0000256" key="10">
    <source>
        <dbReference type="SAM" id="SignalP"/>
    </source>
</evidence>
<evidence type="ECO:0000256" key="5">
    <source>
        <dbReference type="ARBA" id="ARBA00022737"/>
    </source>
</evidence>
<dbReference type="OMA" id="FINEHAG"/>
<dbReference type="GO" id="GO:0005783">
    <property type="term" value="C:endoplasmic reticulum"/>
    <property type="evidence" value="ECO:0007669"/>
    <property type="project" value="InterPro"/>
</dbReference>
<keyword evidence="13" id="KW-1185">Reference proteome</keyword>
<dbReference type="PANTHER" id="PTHR45672:SF11">
    <property type="entry name" value="PROTEIN DISULFIDE-ISOMERASE C17H9.14C"/>
    <property type="match status" value="1"/>
</dbReference>
<dbReference type="Pfam" id="PF00085">
    <property type="entry name" value="Thioredoxin"/>
    <property type="match status" value="2"/>
</dbReference>
<evidence type="ECO:0000256" key="9">
    <source>
        <dbReference type="RuleBase" id="RU004208"/>
    </source>
</evidence>
<sequence length="364" mass="39209">MRSSTIFTAALAVASASASAVIDLKPNNFDTLITNSGKPALVEFFAPWCGHCKSLAPVYEELASAFESAKDKVTIAKVDADAEKELGKKYGIQGFPTLKWFPGDGGKSEPEDYKSGRDLESLTAFITEKTGVKPKAAKKPASSVVSLTDSNFDEEVKDKNVIVAFTAPWCGHCKSLKPIWEKVATDFASEDGVAIANVDCEAPNAKATAQRFGVKSYPTIKYFAKGDIKGEDYSSGRSEDALVTFLNEKAGTFRASGGTLNNLAGVIPSLDTILATLKDGGDRAYAELYKQAGALKDTYADYYAKVGKKLQENAGYVDKELTRLQSMIAKGNLAPEKLDDLVSRSNILKKFQGEDADEDIKSEL</sequence>
<dbReference type="Pfam" id="PF07749">
    <property type="entry name" value="ERp29"/>
    <property type="match status" value="1"/>
</dbReference>
<reference evidence="13" key="1">
    <citation type="journal article" date="2012" name="PLoS Genet.">
        <title>The genomes of the fungal plant pathogens Cladosporium fulvum and Dothistroma septosporum reveal adaptation to different hosts and lifestyles but also signatures of common ancestry.</title>
        <authorList>
            <person name="de Wit P.J.G.M."/>
            <person name="van der Burgt A."/>
            <person name="Oekmen B."/>
            <person name="Stergiopoulos I."/>
            <person name="Abd-Elsalam K.A."/>
            <person name="Aerts A.L."/>
            <person name="Bahkali A.H."/>
            <person name="Beenen H.G."/>
            <person name="Chettri P."/>
            <person name="Cox M.P."/>
            <person name="Datema E."/>
            <person name="de Vries R.P."/>
            <person name="Dhillon B."/>
            <person name="Ganley A.R."/>
            <person name="Griffiths S.A."/>
            <person name="Guo Y."/>
            <person name="Hamelin R.C."/>
            <person name="Henrissat B."/>
            <person name="Kabir M.S."/>
            <person name="Jashni M.K."/>
            <person name="Kema G."/>
            <person name="Klaubauf S."/>
            <person name="Lapidus A."/>
            <person name="Levasseur A."/>
            <person name="Lindquist E."/>
            <person name="Mehrabi R."/>
            <person name="Ohm R.A."/>
            <person name="Owen T.J."/>
            <person name="Salamov A."/>
            <person name="Schwelm A."/>
            <person name="Schijlen E."/>
            <person name="Sun H."/>
            <person name="van den Burg H.A."/>
            <person name="van Ham R.C.H.J."/>
            <person name="Zhang S."/>
            <person name="Goodwin S.B."/>
            <person name="Grigoriev I.V."/>
            <person name="Collemare J."/>
            <person name="Bradshaw R.E."/>
        </authorList>
    </citation>
    <scope>NUCLEOTIDE SEQUENCE [LARGE SCALE GENOMIC DNA]</scope>
    <source>
        <strain evidence="13">NZE10 / CBS 128990</strain>
    </source>
</reference>
<dbReference type="HOGENOM" id="CLU_038617_1_1_1"/>
<protein>
    <recommendedName>
        <fullName evidence="3">protein disulfide-isomerase</fullName>
        <ecNumber evidence="3">5.3.4.1</ecNumber>
    </recommendedName>
</protein>
<name>N1PZL5_DOTSN</name>
<dbReference type="eggNOG" id="KOG0191">
    <property type="taxonomic scope" value="Eukaryota"/>
</dbReference>
<dbReference type="OrthoDB" id="10264505at2759"/>
<dbReference type="FunFam" id="3.40.30.10:FF:000032">
    <property type="entry name" value="Protein disulfide-isomerase A6 homolog"/>
    <property type="match status" value="1"/>
</dbReference>
<dbReference type="GO" id="GO:0006457">
    <property type="term" value="P:protein folding"/>
    <property type="evidence" value="ECO:0007669"/>
    <property type="project" value="TreeGrafter"/>
</dbReference>
<feature type="domain" description="Thioredoxin" evidence="11">
    <location>
        <begin position="7"/>
        <end position="131"/>
    </location>
</feature>
<dbReference type="Proteomes" id="UP000016933">
    <property type="component" value="Unassembled WGS sequence"/>
</dbReference>
<evidence type="ECO:0000256" key="4">
    <source>
        <dbReference type="ARBA" id="ARBA00022729"/>
    </source>
</evidence>
<dbReference type="CDD" id="cd02998">
    <property type="entry name" value="PDI_a_ERp38"/>
    <property type="match status" value="2"/>
</dbReference>
<dbReference type="AlphaFoldDB" id="N1PZL5"/>
<evidence type="ECO:0000256" key="1">
    <source>
        <dbReference type="ARBA" id="ARBA00001182"/>
    </source>
</evidence>
<dbReference type="EMBL" id="KB446536">
    <property type="protein sequence ID" value="EME47840.1"/>
    <property type="molecule type" value="Genomic_DNA"/>
</dbReference>